<keyword evidence="1" id="KW-0812">Transmembrane</keyword>
<evidence type="ECO:0000313" key="3">
    <source>
        <dbReference type="Proteomes" id="UP000559027"/>
    </source>
</evidence>
<feature type="transmembrane region" description="Helical" evidence="1">
    <location>
        <begin position="253"/>
        <end position="273"/>
    </location>
</feature>
<keyword evidence="3" id="KW-1185">Reference proteome</keyword>
<proteinExistence type="predicted"/>
<feature type="transmembrane region" description="Helical" evidence="1">
    <location>
        <begin position="74"/>
        <end position="94"/>
    </location>
</feature>
<dbReference type="Proteomes" id="UP000559027">
    <property type="component" value="Unassembled WGS sequence"/>
</dbReference>
<feature type="transmembrane region" description="Helical" evidence="1">
    <location>
        <begin position="168"/>
        <end position="188"/>
    </location>
</feature>
<protein>
    <submittedName>
        <fullName evidence="2">Uncharacterized protein</fullName>
    </submittedName>
</protein>
<dbReference type="AlphaFoldDB" id="A0A8H5LJN1"/>
<feature type="transmembrane region" description="Helical" evidence="1">
    <location>
        <begin position="285"/>
        <end position="305"/>
    </location>
</feature>
<keyword evidence="1" id="KW-1133">Transmembrane helix</keyword>
<organism evidence="2 3">
    <name type="scientific">Leucocoprinus leucothites</name>
    <dbReference type="NCBI Taxonomy" id="201217"/>
    <lineage>
        <taxon>Eukaryota</taxon>
        <taxon>Fungi</taxon>
        <taxon>Dikarya</taxon>
        <taxon>Basidiomycota</taxon>
        <taxon>Agaricomycotina</taxon>
        <taxon>Agaricomycetes</taxon>
        <taxon>Agaricomycetidae</taxon>
        <taxon>Agaricales</taxon>
        <taxon>Agaricineae</taxon>
        <taxon>Agaricaceae</taxon>
        <taxon>Leucocoprinus</taxon>
    </lineage>
</organism>
<accession>A0A8H5LJN1</accession>
<comment type="caution">
    <text evidence="2">The sequence shown here is derived from an EMBL/GenBank/DDBJ whole genome shotgun (WGS) entry which is preliminary data.</text>
</comment>
<dbReference type="OrthoDB" id="3267806at2759"/>
<dbReference type="EMBL" id="JAACJO010000004">
    <property type="protein sequence ID" value="KAF5359604.1"/>
    <property type="molecule type" value="Genomic_DNA"/>
</dbReference>
<sequence length="405" mass="45250">MHPINKPPDQSYSSFFRIPTMAPSYMSENQYINEKSFLYGACLATITYGVVATISGICLSVLRGKRIPIRHRRAQFFYVLLLFTLSTLGLGFQVKITQAGFIEQRDFDKGTAGYDGPAAYLGKRFDHATDLEFKGWMSCLVITNWLCDGILLWRCMVLYQDNRFWPKFFRYLPACLLTASFVSGILHLKQITAPDTSSWATANFPFNFTILYGIVALLVNITLTTLIATRLYIHRRRAVRALGNQHGSEFTSVISMLIESAVLVDIFVIAFLVPYALRHWFCNIIIQPLIQIQAIAPLLIIYRVAQGKAWSSSAQHAHSSSSQSRRTLSGLGLGAGSGFGHHRRTSSEVPIIHISQNNSSSTSQGVSTAGMELDGRQFESSSYVPYYHSFPRSTSTPKLESGNLI</sequence>
<feature type="transmembrane region" description="Helical" evidence="1">
    <location>
        <begin position="135"/>
        <end position="156"/>
    </location>
</feature>
<reference evidence="2 3" key="1">
    <citation type="journal article" date="2020" name="ISME J.">
        <title>Uncovering the hidden diversity of litter-decomposition mechanisms in mushroom-forming fungi.</title>
        <authorList>
            <person name="Floudas D."/>
            <person name="Bentzer J."/>
            <person name="Ahren D."/>
            <person name="Johansson T."/>
            <person name="Persson P."/>
            <person name="Tunlid A."/>
        </authorList>
    </citation>
    <scope>NUCLEOTIDE SEQUENCE [LARGE SCALE GENOMIC DNA]</scope>
    <source>
        <strain evidence="2 3">CBS 146.42</strain>
    </source>
</reference>
<evidence type="ECO:0000256" key="1">
    <source>
        <dbReference type="SAM" id="Phobius"/>
    </source>
</evidence>
<evidence type="ECO:0000313" key="2">
    <source>
        <dbReference type="EMBL" id="KAF5359604.1"/>
    </source>
</evidence>
<name>A0A8H5LJN1_9AGAR</name>
<feature type="transmembrane region" description="Helical" evidence="1">
    <location>
        <begin position="208"/>
        <end position="233"/>
    </location>
</feature>
<gene>
    <name evidence="2" type="ORF">D9756_003101</name>
</gene>
<keyword evidence="1" id="KW-0472">Membrane</keyword>
<feature type="transmembrane region" description="Helical" evidence="1">
    <location>
        <begin position="37"/>
        <end position="62"/>
    </location>
</feature>